<reference evidence="11 12" key="1">
    <citation type="journal article" date="2011" name="Proc. Natl. Acad. Sci. U.S.A.">
        <title>Genetic diversity and population structure of the endangered marsupial Sarcophilus harrisii (Tasmanian devil).</title>
        <authorList>
            <person name="Miller W."/>
            <person name="Hayes V.M."/>
            <person name="Ratan A."/>
            <person name="Petersen D.C."/>
            <person name="Wittekindt N.E."/>
            <person name="Miller J."/>
            <person name="Walenz B."/>
            <person name="Knight J."/>
            <person name="Qi J."/>
            <person name="Zhao F."/>
            <person name="Wang Q."/>
            <person name="Bedoya-Reina O.C."/>
            <person name="Katiyar N."/>
            <person name="Tomsho L.P."/>
            <person name="Kasson L.M."/>
            <person name="Hardie R.A."/>
            <person name="Woodbridge P."/>
            <person name="Tindall E.A."/>
            <person name="Bertelsen M.F."/>
            <person name="Dixon D."/>
            <person name="Pyecroft S."/>
            <person name="Helgen K.M."/>
            <person name="Lesk A.M."/>
            <person name="Pringle T.H."/>
            <person name="Patterson N."/>
            <person name="Zhang Y."/>
            <person name="Kreiss A."/>
            <person name="Woods G.M."/>
            <person name="Jones M.E."/>
            <person name="Schuster S.C."/>
        </authorList>
    </citation>
    <scope>NUCLEOTIDE SEQUENCE [LARGE SCALE GENOMIC DNA]</scope>
</reference>
<dbReference type="CDD" id="cd14973">
    <property type="entry name" value="7tmA_Mrgpr"/>
    <property type="match status" value="1"/>
</dbReference>
<evidence type="ECO:0000256" key="4">
    <source>
        <dbReference type="ARBA" id="ARBA00022989"/>
    </source>
</evidence>
<feature type="transmembrane region" description="Helical" evidence="9">
    <location>
        <begin position="172"/>
        <end position="193"/>
    </location>
</feature>
<dbReference type="Gene3D" id="1.20.1070.10">
    <property type="entry name" value="Rhodopsin 7-helix transmembrane proteins"/>
    <property type="match status" value="1"/>
</dbReference>
<proteinExistence type="predicted"/>
<evidence type="ECO:0000259" key="10">
    <source>
        <dbReference type="PROSITE" id="PS50262"/>
    </source>
</evidence>
<reference evidence="11" key="3">
    <citation type="submission" date="2025-09" db="UniProtKB">
        <authorList>
            <consortium name="Ensembl"/>
        </authorList>
    </citation>
    <scope>IDENTIFICATION</scope>
</reference>
<dbReference type="AlphaFoldDB" id="A0A7N4PTQ2"/>
<dbReference type="PROSITE" id="PS50262">
    <property type="entry name" value="G_PROTEIN_RECEP_F1_2"/>
    <property type="match status" value="1"/>
</dbReference>
<dbReference type="GO" id="GO:0004930">
    <property type="term" value="F:G protein-coupled receptor activity"/>
    <property type="evidence" value="ECO:0007669"/>
    <property type="project" value="UniProtKB-KW"/>
</dbReference>
<feature type="transmembrane region" description="Helical" evidence="9">
    <location>
        <begin position="241"/>
        <end position="261"/>
    </location>
</feature>
<dbReference type="GO" id="GO:0005886">
    <property type="term" value="C:plasma membrane"/>
    <property type="evidence" value="ECO:0007669"/>
    <property type="project" value="UniProtKB-SubCell"/>
</dbReference>
<feature type="transmembrane region" description="Helical" evidence="9">
    <location>
        <begin position="82"/>
        <end position="110"/>
    </location>
</feature>
<dbReference type="InterPro" id="IPR017452">
    <property type="entry name" value="GPCR_Rhodpsn_7TM"/>
</dbReference>
<feature type="transmembrane region" description="Helical" evidence="9">
    <location>
        <begin position="131"/>
        <end position="160"/>
    </location>
</feature>
<dbReference type="Proteomes" id="UP000007648">
    <property type="component" value="Unassembled WGS sequence"/>
</dbReference>
<feature type="transmembrane region" description="Helical" evidence="9">
    <location>
        <begin position="56"/>
        <end position="76"/>
    </location>
</feature>
<dbReference type="PRINTS" id="PR00237">
    <property type="entry name" value="GPCRRHODOPSN"/>
</dbReference>
<dbReference type="PRINTS" id="PR02108">
    <property type="entry name" value="MRGPCRFAMILY"/>
</dbReference>
<dbReference type="InterPro" id="IPR000276">
    <property type="entry name" value="GPCR_Rhodpsn"/>
</dbReference>
<evidence type="ECO:0000256" key="1">
    <source>
        <dbReference type="ARBA" id="ARBA00004651"/>
    </source>
</evidence>
<keyword evidence="3 9" id="KW-0812">Transmembrane</keyword>
<keyword evidence="7" id="KW-0675">Receptor</keyword>
<organism evidence="11 12">
    <name type="scientific">Sarcophilus harrisii</name>
    <name type="common">Tasmanian devil</name>
    <name type="synonym">Sarcophilus laniarius</name>
    <dbReference type="NCBI Taxonomy" id="9305"/>
    <lineage>
        <taxon>Eukaryota</taxon>
        <taxon>Metazoa</taxon>
        <taxon>Chordata</taxon>
        <taxon>Craniata</taxon>
        <taxon>Vertebrata</taxon>
        <taxon>Euteleostomi</taxon>
        <taxon>Mammalia</taxon>
        <taxon>Metatheria</taxon>
        <taxon>Dasyuromorphia</taxon>
        <taxon>Dasyuridae</taxon>
        <taxon>Sarcophilus</taxon>
    </lineage>
</organism>
<evidence type="ECO:0000256" key="2">
    <source>
        <dbReference type="ARBA" id="ARBA00022475"/>
    </source>
</evidence>
<keyword evidence="6 9" id="KW-0472">Membrane</keyword>
<dbReference type="Pfam" id="PF00001">
    <property type="entry name" value="7tm_1"/>
    <property type="match status" value="1"/>
</dbReference>
<dbReference type="SUPFAM" id="SSF81321">
    <property type="entry name" value="Family A G protein-coupled receptor-like"/>
    <property type="match status" value="1"/>
</dbReference>
<sequence>MDNLILILVPGAPEGFDFDKCIQISSLLIDALGLLGNGVVLWLLGFRIQRTPFSVYILNLAGADALFLCCSFLIFIDKTVRFLYSSFVFMATLCLRYISYTVGLSLLAAISTERCLSALFPLWYRCHRPKHTSATVCTGLWVLITLPAVTNFVLCFFKFAPHSCPHFVIVRFLWFLLLTCVLCVSSLTLLLRVQCSSRRRQPPRLYLLVLLTVLVFLLCGLPLGFGDFINNRFQLKSMPRWLSSLLACVNSSANPFIYFFLGSQNLKRKREPLRVILQRVLGDEQELGGGTSDTPHTSIQETTLSKALCTLEPPSLLEAP</sequence>
<accession>A0A7N4PTQ2</accession>
<keyword evidence="2" id="KW-1003">Cell membrane</keyword>
<evidence type="ECO:0000256" key="3">
    <source>
        <dbReference type="ARBA" id="ARBA00022692"/>
    </source>
</evidence>
<name>A0A7N4PTQ2_SARHA</name>
<evidence type="ECO:0000256" key="5">
    <source>
        <dbReference type="ARBA" id="ARBA00023040"/>
    </source>
</evidence>
<evidence type="ECO:0000256" key="9">
    <source>
        <dbReference type="SAM" id="Phobius"/>
    </source>
</evidence>
<protein>
    <recommendedName>
        <fullName evidence="10">G-protein coupled receptors family 1 profile domain-containing protein</fullName>
    </recommendedName>
</protein>
<keyword evidence="12" id="KW-1185">Reference proteome</keyword>
<dbReference type="GeneTree" id="ENSGT01030000234639"/>
<feature type="transmembrane region" description="Helical" evidence="9">
    <location>
        <begin position="205"/>
        <end position="229"/>
    </location>
</feature>
<dbReference type="Ensembl" id="ENSSHAT00000044717.1">
    <property type="protein sequence ID" value="ENSSHAP00000042460.1"/>
    <property type="gene ID" value="ENSSHAG00000002638.2"/>
</dbReference>
<dbReference type="PANTHER" id="PTHR11334">
    <property type="entry name" value="MAS-RELATED G-PROTEIN COUPLED RECEPTOR"/>
    <property type="match status" value="1"/>
</dbReference>
<comment type="subcellular location">
    <subcellularLocation>
        <location evidence="1">Cell membrane</location>
        <topology evidence="1">Multi-pass membrane protein</topology>
    </subcellularLocation>
</comment>
<feature type="domain" description="G-protein coupled receptors family 1 profile" evidence="10">
    <location>
        <begin position="36"/>
        <end position="258"/>
    </location>
</feature>
<evidence type="ECO:0000313" key="11">
    <source>
        <dbReference type="Ensembl" id="ENSSHAP00000042460.1"/>
    </source>
</evidence>
<evidence type="ECO:0000313" key="12">
    <source>
        <dbReference type="Proteomes" id="UP000007648"/>
    </source>
</evidence>
<dbReference type="InParanoid" id="A0A7N4PTQ2"/>
<evidence type="ECO:0000256" key="8">
    <source>
        <dbReference type="ARBA" id="ARBA00023224"/>
    </source>
</evidence>
<keyword evidence="4 9" id="KW-1133">Transmembrane helix</keyword>
<reference evidence="11" key="2">
    <citation type="submission" date="2025-08" db="UniProtKB">
        <authorList>
            <consortium name="Ensembl"/>
        </authorList>
    </citation>
    <scope>IDENTIFICATION</scope>
</reference>
<keyword evidence="8" id="KW-0807">Transducer</keyword>
<gene>
    <name evidence="11" type="primary">LOC100921283</name>
</gene>
<dbReference type="PANTHER" id="PTHR11334:SF29">
    <property type="entry name" value="MAS-RELATED G-PROTEIN COUPLED RECEPTOR MEMBER X2"/>
    <property type="match status" value="1"/>
</dbReference>
<evidence type="ECO:0000256" key="6">
    <source>
        <dbReference type="ARBA" id="ARBA00023136"/>
    </source>
</evidence>
<feature type="transmembrane region" description="Helical" evidence="9">
    <location>
        <begin position="22"/>
        <end position="44"/>
    </location>
</feature>
<dbReference type="InterPro" id="IPR026234">
    <property type="entry name" value="MRGPCRFAMILY"/>
</dbReference>
<keyword evidence="5" id="KW-0297">G-protein coupled receptor</keyword>
<evidence type="ECO:0000256" key="7">
    <source>
        <dbReference type="ARBA" id="ARBA00023170"/>
    </source>
</evidence>